<keyword evidence="1" id="KW-0472">Membrane</keyword>
<keyword evidence="1" id="KW-0812">Transmembrane</keyword>
<proteinExistence type="predicted"/>
<evidence type="ECO:0000313" key="3">
    <source>
        <dbReference type="WBParaSite" id="TREG1_53420.1"/>
    </source>
</evidence>
<keyword evidence="2" id="KW-1185">Reference proteome</keyword>
<dbReference type="AlphaFoldDB" id="A0AA85K0N6"/>
<protein>
    <submittedName>
        <fullName evidence="3">Uncharacterized protein</fullName>
    </submittedName>
</protein>
<reference evidence="2" key="1">
    <citation type="submission" date="2022-06" db="EMBL/GenBank/DDBJ databases">
        <authorList>
            <person name="Berger JAMES D."/>
            <person name="Berger JAMES D."/>
        </authorList>
    </citation>
    <scope>NUCLEOTIDE SEQUENCE [LARGE SCALE GENOMIC DNA]</scope>
</reference>
<dbReference type="WBParaSite" id="TREG1_53420.1">
    <property type="protein sequence ID" value="TREG1_53420.1"/>
    <property type="gene ID" value="TREG1_53420"/>
</dbReference>
<keyword evidence="1" id="KW-1133">Transmembrane helix</keyword>
<evidence type="ECO:0000256" key="1">
    <source>
        <dbReference type="SAM" id="Phobius"/>
    </source>
</evidence>
<accession>A0AA85K0N6</accession>
<name>A0AA85K0N6_TRIRE</name>
<dbReference type="Proteomes" id="UP000050795">
    <property type="component" value="Unassembled WGS sequence"/>
</dbReference>
<sequence length="66" mass="7727">MPPFFSDFYVVIITYLKLLGLVALTTLKVVGPSTWSYWWQKVNEFTGISQNIACFLTSFLRLLYRE</sequence>
<feature type="transmembrane region" description="Helical" evidence="1">
    <location>
        <begin position="7"/>
        <end position="27"/>
    </location>
</feature>
<reference evidence="3" key="2">
    <citation type="submission" date="2023-11" db="UniProtKB">
        <authorList>
            <consortium name="WormBaseParasite"/>
        </authorList>
    </citation>
    <scope>IDENTIFICATION</scope>
</reference>
<organism evidence="2 3">
    <name type="scientific">Trichobilharzia regenti</name>
    <name type="common">Nasal bird schistosome</name>
    <dbReference type="NCBI Taxonomy" id="157069"/>
    <lineage>
        <taxon>Eukaryota</taxon>
        <taxon>Metazoa</taxon>
        <taxon>Spiralia</taxon>
        <taxon>Lophotrochozoa</taxon>
        <taxon>Platyhelminthes</taxon>
        <taxon>Trematoda</taxon>
        <taxon>Digenea</taxon>
        <taxon>Strigeidida</taxon>
        <taxon>Schistosomatoidea</taxon>
        <taxon>Schistosomatidae</taxon>
        <taxon>Trichobilharzia</taxon>
    </lineage>
</organism>
<evidence type="ECO:0000313" key="2">
    <source>
        <dbReference type="Proteomes" id="UP000050795"/>
    </source>
</evidence>